<dbReference type="AlphaFoldDB" id="A0A5J4VW15"/>
<evidence type="ECO:0000256" key="2">
    <source>
        <dbReference type="SAM" id="SignalP"/>
    </source>
</evidence>
<accession>A0A5J4VW15</accession>
<feature type="compositionally biased region" description="Acidic residues" evidence="1">
    <location>
        <begin position="179"/>
        <end position="202"/>
    </location>
</feature>
<feature type="non-terminal residue" evidence="3">
    <location>
        <position position="202"/>
    </location>
</feature>
<protein>
    <submittedName>
        <fullName evidence="3">Uncharacterized protein</fullName>
    </submittedName>
</protein>
<gene>
    <name evidence="3" type="ORF">EZS28_017758</name>
</gene>
<reference evidence="3 4" key="1">
    <citation type="submission" date="2019-03" db="EMBL/GenBank/DDBJ databases">
        <title>Single cell metagenomics reveals metabolic interactions within the superorganism composed of flagellate Streblomastix strix and complex community of Bacteroidetes bacteria on its surface.</title>
        <authorList>
            <person name="Treitli S.C."/>
            <person name="Kolisko M."/>
            <person name="Husnik F."/>
            <person name="Keeling P."/>
            <person name="Hampl V."/>
        </authorList>
    </citation>
    <scope>NUCLEOTIDE SEQUENCE [LARGE SCALE GENOMIC DNA]</scope>
    <source>
        <strain evidence="3">ST1C</strain>
    </source>
</reference>
<feature type="signal peptide" evidence="2">
    <location>
        <begin position="1"/>
        <end position="19"/>
    </location>
</feature>
<comment type="caution">
    <text evidence="3">The sequence shown here is derived from an EMBL/GenBank/DDBJ whole genome shotgun (WGS) entry which is preliminary data.</text>
</comment>
<evidence type="ECO:0000256" key="1">
    <source>
        <dbReference type="SAM" id="MobiDB-lite"/>
    </source>
</evidence>
<evidence type="ECO:0000313" key="4">
    <source>
        <dbReference type="Proteomes" id="UP000324800"/>
    </source>
</evidence>
<name>A0A5J4VW15_9EUKA</name>
<feature type="chain" id="PRO_5023894578" evidence="2">
    <location>
        <begin position="20"/>
        <end position="202"/>
    </location>
</feature>
<keyword evidence="2" id="KW-0732">Signal</keyword>
<evidence type="ECO:0000313" key="3">
    <source>
        <dbReference type="EMBL" id="KAA6386718.1"/>
    </source>
</evidence>
<dbReference type="EMBL" id="SNRW01004679">
    <property type="protein sequence ID" value="KAA6386718.1"/>
    <property type="molecule type" value="Genomic_DNA"/>
</dbReference>
<feature type="region of interest" description="Disordered" evidence="1">
    <location>
        <begin position="45"/>
        <end position="68"/>
    </location>
</feature>
<sequence length="202" mass="22824">MHSIHIMILQNLLLIQHLAEIGQPYNISLDDAYIKVHRLEEFPDPLGPVGDPTTKHIRPPPTPTSGLQPSRFSEPCFALSMLRRGYALDRQIVTNGRIVIIGSSDNSISVFERLTLAKSRFFSSLTLVSPQCLPCLESTIIPPPAFHHQPFFEQYPNGMSVMGVTKQIKLKQIQKDQPDAELEEDFEESQYESIADEENTRP</sequence>
<proteinExistence type="predicted"/>
<organism evidence="3 4">
    <name type="scientific">Streblomastix strix</name>
    <dbReference type="NCBI Taxonomy" id="222440"/>
    <lineage>
        <taxon>Eukaryota</taxon>
        <taxon>Metamonada</taxon>
        <taxon>Preaxostyla</taxon>
        <taxon>Oxymonadida</taxon>
        <taxon>Streblomastigidae</taxon>
        <taxon>Streblomastix</taxon>
    </lineage>
</organism>
<feature type="region of interest" description="Disordered" evidence="1">
    <location>
        <begin position="174"/>
        <end position="202"/>
    </location>
</feature>
<dbReference type="Proteomes" id="UP000324800">
    <property type="component" value="Unassembled WGS sequence"/>
</dbReference>